<dbReference type="InterPro" id="IPR013766">
    <property type="entry name" value="Thioredoxin_domain"/>
</dbReference>
<dbReference type="Gene3D" id="1.20.58.2190">
    <property type="match status" value="1"/>
</dbReference>
<evidence type="ECO:0000256" key="4">
    <source>
        <dbReference type="ARBA" id="ARBA00023027"/>
    </source>
</evidence>
<dbReference type="EC" id="1.8.1.8" evidence="1"/>
<organism evidence="9">
    <name type="scientific">Cardiosporidium cionae</name>
    <dbReference type="NCBI Taxonomy" id="476202"/>
    <lineage>
        <taxon>Eukaryota</taxon>
        <taxon>Sar</taxon>
        <taxon>Alveolata</taxon>
        <taxon>Apicomplexa</taxon>
        <taxon>Aconoidasida</taxon>
        <taxon>Nephromycida</taxon>
        <taxon>Cardiosporidium</taxon>
    </lineage>
</organism>
<dbReference type="CDD" id="cd09212">
    <property type="entry name" value="PUB"/>
    <property type="match status" value="1"/>
</dbReference>
<dbReference type="GO" id="GO:0047134">
    <property type="term" value="F:protein-disulfide reductase [NAD(P)H] activity"/>
    <property type="evidence" value="ECO:0007669"/>
    <property type="project" value="UniProtKB-EC"/>
</dbReference>
<comment type="catalytic activity">
    <reaction evidence="7">
        <text>[protein]-dithiol + NADP(+) = [protein]-disulfide + NADPH + H(+)</text>
        <dbReference type="Rhea" id="RHEA:18753"/>
        <dbReference type="Rhea" id="RHEA-COMP:10593"/>
        <dbReference type="Rhea" id="RHEA-COMP:10594"/>
        <dbReference type="ChEBI" id="CHEBI:15378"/>
        <dbReference type="ChEBI" id="CHEBI:29950"/>
        <dbReference type="ChEBI" id="CHEBI:50058"/>
        <dbReference type="ChEBI" id="CHEBI:57783"/>
        <dbReference type="ChEBI" id="CHEBI:58349"/>
        <dbReference type="EC" id="1.8.1.8"/>
    </reaction>
</comment>
<keyword evidence="4" id="KW-0520">NAD</keyword>
<dbReference type="Proteomes" id="UP000823046">
    <property type="component" value="Unassembled WGS sequence"/>
</dbReference>
<dbReference type="InterPro" id="IPR052259">
    <property type="entry name" value="Nucleoredoxin-like"/>
</dbReference>
<evidence type="ECO:0000259" key="8">
    <source>
        <dbReference type="PROSITE" id="PS51352"/>
    </source>
</evidence>
<dbReference type="OrthoDB" id="409136at2759"/>
<feature type="domain" description="Thioredoxin" evidence="8">
    <location>
        <begin position="1"/>
        <end position="148"/>
    </location>
</feature>
<dbReference type="SMART" id="SM00580">
    <property type="entry name" value="PUG"/>
    <property type="match status" value="1"/>
</dbReference>
<dbReference type="SUPFAM" id="SSF52833">
    <property type="entry name" value="Thioredoxin-like"/>
    <property type="match status" value="1"/>
</dbReference>
<gene>
    <name evidence="10" type="ORF">IE077_002412</name>
</gene>
<dbReference type="Pfam" id="PF13905">
    <property type="entry name" value="Thioredoxin_8"/>
    <property type="match status" value="1"/>
</dbReference>
<evidence type="ECO:0000313" key="9">
    <source>
        <dbReference type="EMBL" id="AZL94293.1"/>
    </source>
</evidence>
<dbReference type="SUPFAM" id="SSF143503">
    <property type="entry name" value="PUG domain-like"/>
    <property type="match status" value="1"/>
</dbReference>
<dbReference type="InterPro" id="IPR018997">
    <property type="entry name" value="PUB_domain"/>
</dbReference>
<keyword evidence="2" id="KW-0677">Repeat</keyword>
<evidence type="ECO:0000256" key="3">
    <source>
        <dbReference type="ARBA" id="ARBA00023002"/>
    </source>
</evidence>
<dbReference type="Pfam" id="PF09409">
    <property type="entry name" value="PUB"/>
    <property type="match status" value="1"/>
</dbReference>
<proteinExistence type="evidence at transcript level"/>
<dbReference type="PROSITE" id="PS51352">
    <property type="entry name" value="THIOREDOXIN_2"/>
    <property type="match status" value="1"/>
</dbReference>
<evidence type="ECO:0000256" key="2">
    <source>
        <dbReference type="ARBA" id="ARBA00022737"/>
    </source>
</evidence>
<name>A0A3S8V2W5_9APIC</name>
<evidence type="ECO:0000256" key="5">
    <source>
        <dbReference type="ARBA" id="ARBA00025782"/>
    </source>
</evidence>
<reference evidence="10 11" key="2">
    <citation type="journal article" date="2020" name="bioRxiv">
        <title>Metabolic contributions of an alphaproteobacterial endosymbiont in the apicomplexan Cardiosporidium cionae.</title>
        <authorList>
            <person name="Hunter E.S."/>
            <person name="Paight C.J."/>
            <person name="Lane C.E."/>
        </authorList>
    </citation>
    <scope>NUCLEOTIDE SEQUENCE [LARGE SCALE GENOMIC DNA]</scope>
    <source>
        <strain evidence="10">ESH_2018</strain>
    </source>
</reference>
<evidence type="ECO:0000256" key="7">
    <source>
        <dbReference type="ARBA" id="ARBA00047804"/>
    </source>
</evidence>
<keyword evidence="3" id="KW-0560">Oxidoreductase</keyword>
<dbReference type="EMBL" id="MK212327">
    <property type="protein sequence ID" value="AZL94293.1"/>
    <property type="molecule type" value="mRNA"/>
</dbReference>
<dbReference type="EMBL" id="JADAQX010001150">
    <property type="protein sequence ID" value="KAF8817977.1"/>
    <property type="molecule type" value="Genomic_DNA"/>
</dbReference>
<dbReference type="InterPro" id="IPR036339">
    <property type="entry name" value="PUB-like_dom_sf"/>
</dbReference>
<keyword evidence="11" id="KW-1185">Reference proteome</keyword>
<comment type="similarity">
    <text evidence="5">Belongs to the nucleoredoxin family.</text>
</comment>
<evidence type="ECO:0000256" key="6">
    <source>
        <dbReference type="ARBA" id="ARBA00047388"/>
    </source>
</evidence>
<evidence type="ECO:0000313" key="11">
    <source>
        <dbReference type="Proteomes" id="UP000823046"/>
    </source>
</evidence>
<dbReference type="PANTHER" id="PTHR13871:SF96">
    <property type="entry name" value="THIOREDOXIN DOMAIN-CONTAINING PROTEIN"/>
    <property type="match status" value="1"/>
</dbReference>
<dbReference type="InterPro" id="IPR012336">
    <property type="entry name" value="Thioredoxin-like_fold"/>
</dbReference>
<dbReference type="InterPro" id="IPR036249">
    <property type="entry name" value="Thioredoxin-like_sf"/>
</dbReference>
<dbReference type="PANTHER" id="PTHR13871">
    <property type="entry name" value="THIOREDOXIN"/>
    <property type="match status" value="1"/>
</dbReference>
<evidence type="ECO:0000313" key="10">
    <source>
        <dbReference type="EMBL" id="KAF8817977.1"/>
    </source>
</evidence>
<dbReference type="Gene3D" id="3.40.30.10">
    <property type="entry name" value="Glutaredoxin"/>
    <property type="match status" value="1"/>
</dbReference>
<comment type="catalytic activity">
    <reaction evidence="6">
        <text>[protein]-dithiol + NAD(+) = [protein]-disulfide + NADH + H(+)</text>
        <dbReference type="Rhea" id="RHEA:18749"/>
        <dbReference type="Rhea" id="RHEA-COMP:10593"/>
        <dbReference type="Rhea" id="RHEA-COMP:10594"/>
        <dbReference type="ChEBI" id="CHEBI:15378"/>
        <dbReference type="ChEBI" id="CHEBI:29950"/>
        <dbReference type="ChEBI" id="CHEBI:50058"/>
        <dbReference type="ChEBI" id="CHEBI:57540"/>
        <dbReference type="ChEBI" id="CHEBI:57945"/>
        <dbReference type="EC" id="1.8.1.8"/>
    </reaction>
</comment>
<evidence type="ECO:0000256" key="1">
    <source>
        <dbReference type="ARBA" id="ARBA00012612"/>
    </source>
</evidence>
<protein>
    <recommendedName>
        <fullName evidence="1">protein-disulfide reductase</fullName>
        <ecNumber evidence="1">1.8.1.8</ecNumber>
    </recommendedName>
</protein>
<accession>A0A3S8V2W5</accession>
<sequence>MTDFLVSTFGTTLRDHEGNTIPTNSVEAEMIGVYFSAHWCPPCRSFTPVLSRTYLEIQKHNKSFEIIFVSSDHTPGEFEGYHASMPWLALPYDSPLRKVLGMRYHITGIPSLVLMKKDGTIVSQNGRQEISKPNFIFALPDKIEQNKAIDECVDSLLSDESLQMQIKSNGCKTLVKVLSNIIQNPGEAKYRRLDKGSDTFREKLKNRKFVDILLASGFQDKGEILILPSTASMEVLQDAKAVLSAVHETFADV</sequence>
<reference evidence="9" key="1">
    <citation type="journal article" date="2018" name="Genome Biol. Evol.">
        <title>Nephromyces encodes a urate metabolism pathway and predicted peroxisomes, demonstrating these are not ancient losses of apicomplexans.</title>
        <authorList>
            <person name="Paight C."/>
            <person name="Slamovits C.H."/>
            <person name="Saffo M.B."/>
            <person name="Lane C.E."/>
        </authorList>
    </citation>
    <scope>NUCLEOTIDE SEQUENCE</scope>
    <source>
        <strain evidence="9">Cardio136</strain>
    </source>
</reference>
<dbReference type="AlphaFoldDB" id="A0A3S8V2W5"/>